<name>A0A4S3KAA9_9GAMM</name>
<sequence length="194" mass="21584">MQQIGPPIESLNRRLLDTPPEFLEAPHIGASGRVHVAALVNDLLTRLGHRASESVLSRFTSRDAKADGNRLQLVAMLCWLMSDEWFTSVKLELPALLTVLDGSAEELAKSTPVARFQTDPDRREELARVVLARLDRRPEGETLAQATDRLASLSVVERRRLLEASRAAEARARAIREALAKKAAEESADKWSRE</sequence>
<comment type="caution">
    <text evidence="1">The sequence shown here is derived from an EMBL/GenBank/DDBJ whole genome shotgun (WGS) entry which is preliminary data.</text>
</comment>
<gene>
    <name evidence="1" type="ORF">DFR24_1721</name>
</gene>
<evidence type="ECO:0000313" key="1">
    <source>
        <dbReference type="EMBL" id="TDU32327.1"/>
    </source>
</evidence>
<proteinExistence type="predicted"/>
<protein>
    <submittedName>
        <fullName evidence="1">Uncharacterized protein</fullName>
    </submittedName>
</protein>
<evidence type="ECO:0000313" key="2">
    <source>
        <dbReference type="Proteomes" id="UP000295341"/>
    </source>
</evidence>
<dbReference type="OrthoDB" id="193894at2"/>
<keyword evidence="2" id="KW-1185">Reference proteome</keyword>
<dbReference type="EMBL" id="SOBT01000008">
    <property type="protein sequence ID" value="TDU32327.1"/>
    <property type="molecule type" value="Genomic_DNA"/>
</dbReference>
<dbReference type="AlphaFoldDB" id="A0A4S3KAA9"/>
<dbReference type="RefSeq" id="WP_133880836.1">
    <property type="nucleotide sequence ID" value="NZ_MWIN01000001.1"/>
</dbReference>
<reference evidence="1 2" key="1">
    <citation type="submission" date="2019-03" db="EMBL/GenBank/DDBJ databases">
        <title>Genomic Encyclopedia of Type Strains, Phase IV (KMG-IV): sequencing the most valuable type-strain genomes for metagenomic binning, comparative biology and taxonomic classification.</title>
        <authorList>
            <person name="Goeker M."/>
        </authorList>
    </citation>
    <scope>NUCLEOTIDE SEQUENCE [LARGE SCALE GENOMIC DNA]</scope>
    <source>
        <strain evidence="1 2">DSM 26377</strain>
    </source>
</reference>
<dbReference type="Proteomes" id="UP000295341">
    <property type="component" value="Unassembled WGS sequence"/>
</dbReference>
<organism evidence="1 2">
    <name type="scientific">Panacagrimonas perspica</name>
    <dbReference type="NCBI Taxonomy" id="381431"/>
    <lineage>
        <taxon>Bacteria</taxon>
        <taxon>Pseudomonadati</taxon>
        <taxon>Pseudomonadota</taxon>
        <taxon>Gammaproteobacteria</taxon>
        <taxon>Nevskiales</taxon>
        <taxon>Nevskiaceae</taxon>
        <taxon>Panacagrimonas</taxon>
    </lineage>
</organism>
<accession>A0A4S3KAA9</accession>